<protein>
    <recommendedName>
        <fullName evidence="2">Cation-transporting P-type ATPase N-terminal domain-containing protein</fullName>
    </recommendedName>
</protein>
<evidence type="ECO:0000313" key="4">
    <source>
        <dbReference type="EMBL" id="KAA8578652.1"/>
    </source>
</evidence>
<organism evidence="4 5">
    <name type="scientific">Etheostoma spectabile</name>
    <name type="common">orangethroat darter</name>
    <dbReference type="NCBI Taxonomy" id="54343"/>
    <lineage>
        <taxon>Eukaryota</taxon>
        <taxon>Metazoa</taxon>
        <taxon>Chordata</taxon>
        <taxon>Craniata</taxon>
        <taxon>Vertebrata</taxon>
        <taxon>Euteleostomi</taxon>
        <taxon>Actinopterygii</taxon>
        <taxon>Neopterygii</taxon>
        <taxon>Teleostei</taxon>
        <taxon>Neoteleostei</taxon>
        <taxon>Acanthomorphata</taxon>
        <taxon>Eupercaria</taxon>
        <taxon>Perciformes</taxon>
        <taxon>Percoidei</taxon>
        <taxon>Percidae</taxon>
        <taxon>Etheostomatinae</taxon>
        <taxon>Etheostoma</taxon>
    </lineage>
</organism>
<comment type="caution">
    <text evidence="4">The sequence shown here is derived from an EMBL/GenBank/DDBJ whole genome shotgun (WGS) entry which is preliminary data.</text>
</comment>
<dbReference type="Gene3D" id="1.20.1110.10">
    <property type="entry name" value="Calcium-transporting ATPase, transmembrane domain"/>
    <property type="match status" value="1"/>
</dbReference>
<dbReference type="GO" id="GO:0051480">
    <property type="term" value="P:regulation of cytosolic calcium ion concentration"/>
    <property type="evidence" value="ECO:0007669"/>
    <property type="project" value="TreeGrafter"/>
</dbReference>
<feature type="non-terminal residue" evidence="4">
    <location>
        <position position="1"/>
    </location>
</feature>
<dbReference type="PANTHER" id="PTHR24093">
    <property type="entry name" value="CATION TRANSPORTING ATPASE"/>
    <property type="match status" value="1"/>
</dbReference>
<accession>A0A5J5CAC1</accession>
<dbReference type="InterPro" id="IPR004014">
    <property type="entry name" value="ATPase_P-typ_cation-transptr_N"/>
</dbReference>
<evidence type="ECO:0000313" key="3">
    <source>
        <dbReference type="EMBL" id="KAA8577764.1"/>
    </source>
</evidence>
<proteinExistence type="predicted"/>
<dbReference type="SUPFAM" id="SSF81665">
    <property type="entry name" value="Calcium ATPase, transmembrane domain M"/>
    <property type="match status" value="1"/>
</dbReference>
<feature type="non-terminal residue" evidence="4">
    <location>
        <position position="196"/>
    </location>
</feature>
<dbReference type="EMBL" id="VOFY01002021">
    <property type="protein sequence ID" value="KAA8577764.1"/>
    <property type="molecule type" value="Genomic_DNA"/>
</dbReference>
<keyword evidence="1" id="KW-0460">Magnesium</keyword>
<gene>
    <name evidence="3" type="ORF">FQN60_002559</name>
    <name evidence="4" type="ORF">FQN60_018690</name>
</gene>
<dbReference type="Gene3D" id="2.70.150.10">
    <property type="entry name" value="Calcium-transporting ATPase, cytoplasmic transduction domain A"/>
    <property type="match status" value="1"/>
</dbReference>
<dbReference type="GO" id="GO:0030165">
    <property type="term" value="F:PDZ domain binding"/>
    <property type="evidence" value="ECO:0007669"/>
    <property type="project" value="TreeGrafter"/>
</dbReference>
<dbReference type="Pfam" id="PF00690">
    <property type="entry name" value="Cation_ATPase_N"/>
    <property type="match status" value="1"/>
</dbReference>
<dbReference type="GO" id="GO:0005388">
    <property type="term" value="F:P-type calcium transporter activity"/>
    <property type="evidence" value="ECO:0007669"/>
    <property type="project" value="TreeGrafter"/>
</dbReference>
<evidence type="ECO:0000259" key="2">
    <source>
        <dbReference type="Pfam" id="PF00690"/>
    </source>
</evidence>
<dbReference type="AlphaFoldDB" id="A0A5J5CAC1"/>
<reference evidence="4 5" key="1">
    <citation type="submission" date="2019-08" db="EMBL/GenBank/DDBJ databases">
        <title>A chromosome-level genome assembly, high-density linkage maps, and genome scans reveal the genomic architecture of hybrid incompatibilities underlying speciation via character displacement in darters (Percidae: Etheostominae).</title>
        <authorList>
            <person name="Moran R.L."/>
            <person name="Catchen J.M."/>
            <person name="Fuller R.C."/>
        </authorList>
    </citation>
    <scope>NUCLEOTIDE SEQUENCE [LARGE SCALE GENOMIC DNA]</scope>
    <source>
        <strain evidence="4">EspeVRDwgs_2016</strain>
        <tissue evidence="4">Muscle</tissue>
    </source>
</reference>
<evidence type="ECO:0000313" key="5">
    <source>
        <dbReference type="Proteomes" id="UP000327493"/>
    </source>
</evidence>
<name>A0A5J5CAC1_9PERO</name>
<dbReference type="GO" id="GO:0005886">
    <property type="term" value="C:plasma membrane"/>
    <property type="evidence" value="ECO:0007669"/>
    <property type="project" value="TreeGrafter"/>
</dbReference>
<feature type="domain" description="Cation-transporting P-type ATPase N-terminal" evidence="2">
    <location>
        <begin position="4"/>
        <end position="43"/>
    </location>
</feature>
<evidence type="ECO:0000256" key="1">
    <source>
        <dbReference type="ARBA" id="ARBA00022842"/>
    </source>
</evidence>
<dbReference type="Proteomes" id="UP000327493">
    <property type="component" value="Unassembled WGS sequence"/>
</dbReference>
<dbReference type="EMBL" id="VOFY01000330">
    <property type="protein sequence ID" value="KAA8578652.1"/>
    <property type="molecule type" value="Genomic_DNA"/>
</dbReference>
<dbReference type="PANTHER" id="PTHR24093:SF523">
    <property type="entry name" value="CALCIUM-TRANSPORTING ATPASE"/>
    <property type="match status" value="1"/>
</dbReference>
<sequence>LNGTSEDIVKRREEFGQNHIPLQKPKTFVELVWDVLQDVILMLEAIFSLALSFYHPPMHIQHTSGAWRMKVRAILLSVVCVVLVTAFNNWSKEKQFCGLQSRIEHDQEFTVVRGGEVIQINVSEIVVGDIAQAKYAPCWRTGNRGQNKRGPRLKKADVGFTMIVIQFVGKPFSCVGLPINQWLWCIFLGFGSLLWG</sequence>
<keyword evidence="5" id="KW-1185">Reference proteome</keyword>
<dbReference type="InterPro" id="IPR023298">
    <property type="entry name" value="ATPase_P-typ_TM_dom_sf"/>
</dbReference>